<dbReference type="Proteomes" id="UP000325081">
    <property type="component" value="Unassembled WGS sequence"/>
</dbReference>
<accession>A0A5A7QJV0</accession>
<proteinExistence type="predicted"/>
<keyword evidence="3" id="KW-1185">Reference proteome</keyword>
<sequence length="259" mass="29345">MDFHNDVASATIPGPFKIYGPRQELVYDKIKLMDTYPWKPFLMSHLAFLHLDEKVTSYPNVLGLDKFAQMNEPARVMVVFEFFTTLKPIDKGKELACRFQGKEVQITYSPLMSEILGFSAMGLRKILSEFNIHMASTDSCHHRYPFSSDLVALYIKIASHFGLFYGKECVNMKYIDDEELILSHIAINGTTLHPHDPRMLNAFKKARGEELIGLAKPSKNVELSLSDASQPAAEHASHSTNYTPNPWDKLVAQMPAMMD</sequence>
<comment type="caution">
    <text evidence="2">The sequence shown here is derived from an EMBL/GenBank/DDBJ whole genome shotgun (WGS) entry which is preliminary data.</text>
</comment>
<protein>
    <submittedName>
        <fullName evidence="2">Elongation factor 4</fullName>
    </submittedName>
</protein>
<organism evidence="2 3">
    <name type="scientific">Striga asiatica</name>
    <name type="common">Asiatic witchweed</name>
    <name type="synonym">Buchnera asiatica</name>
    <dbReference type="NCBI Taxonomy" id="4170"/>
    <lineage>
        <taxon>Eukaryota</taxon>
        <taxon>Viridiplantae</taxon>
        <taxon>Streptophyta</taxon>
        <taxon>Embryophyta</taxon>
        <taxon>Tracheophyta</taxon>
        <taxon>Spermatophyta</taxon>
        <taxon>Magnoliopsida</taxon>
        <taxon>eudicotyledons</taxon>
        <taxon>Gunneridae</taxon>
        <taxon>Pentapetalae</taxon>
        <taxon>asterids</taxon>
        <taxon>lamiids</taxon>
        <taxon>Lamiales</taxon>
        <taxon>Orobanchaceae</taxon>
        <taxon>Buchnereae</taxon>
        <taxon>Striga</taxon>
    </lineage>
</organism>
<dbReference type="EMBL" id="BKCP01007071">
    <property type="protein sequence ID" value="GER44767.1"/>
    <property type="molecule type" value="Genomic_DNA"/>
</dbReference>
<reference evidence="3" key="1">
    <citation type="journal article" date="2019" name="Curr. Biol.">
        <title>Genome Sequence of Striga asiatica Provides Insight into the Evolution of Plant Parasitism.</title>
        <authorList>
            <person name="Yoshida S."/>
            <person name="Kim S."/>
            <person name="Wafula E.K."/>
            <person name="Tanskanen J."/>
            <person name="Kim Y.M."/>
            <person name="Honaas L."/>
            <person name="Yang Z."/>
            <person name="Spallek T."/>
            <person name="Conn C.E."/>
            <person name="Ichihashi Y."/>
            <person name="Cheong K."/>
            <person name="Cui S."/>
            <person name="Der J.P."/>
            <person name="Gundlach H."/>
            <person name="Jiao Y."/>
            <person name="Hori C."/>
            <person name="Ishida J.K."/>
            <person name="Kasahara H."/>
            <person name="Kiba T."/>
            <person name="Kim M.S."/>
            <person name="Koo N."/>
            <person name="Laohavisit A."/>
            <person name="Lee Y.H."/>
            <person name="Lumba S."/>
            <person name="McCourt P."/>
            <person name="Mortimer J.C."/>
            <person name="Mutuku J.M."/>
            <person name="Nomura T."/>
            <person name="Sasaki-Sekimoto Y."/>
            <person name="Seto Y."/>
            <person name="Wang Y."/>
            <person name="Wakatake T."/>
            <person name="Sakakibara H."/>
            <person name="Demura T."/>
            <person name="Yamaguchi S."/>
            <person name="Yoneyama K."/>
            <person name="Manabe R.I."/>
            <person name="Nelson D.C."/>
            <person name="Schulman A.H."/>
            <person name="Timko M.P."/>
            <person name="dePamphilis C.W."/>
            <person name="Choi D."/>
            <person name="Shirasu K."/>
        </authorList>
    </citation>
    <scope>NUCLEOTIDE SEQUENCE [LARGE SCALE GENOMIC DNA]</scope>
    <source>
        <strain evidence="3">cv. UVA1</strain>
    </source>
</reference>
<evidence type="ECO:0000313" key="3">
    <source>
        <dbReference type="Proteomes" id="UP000325081"/>
    </source>
</evidence>
<evidence type="ECO:0000313" key="2">
    <source>
        <dbReference type="EMBL" id="GER44767.1"/>
    </source>
</evidence>
<keyword evidence="2" id="KW-0648">Protein biosynthesis</keyword>
<feature type="region of interest" description="Disordered" evidence="1">
    <location>
        <begin position="225"/>
        <end position="244"/>
    </location>
</feature>
<evidence type="ECO:0000256" key="1">
    <source>
        <dbReference type="SAM" id="MobiDB-lite"/>
    </source>
</evidence>
<name>A0A5A7QJV0_STRAF</name>
<dbReference type="GO" id="GO:0003746">
    <property type="term" value="F:translation elongation factor activity"/>
    <property type="evidence" value="ECO:0007669"/>
    <property type="project" value="UniProtKB-KW"/>
</dbReference>
<gene>
    <name evidence="2" type="ORF">STAS_21680</name>
</gene>
<dbReference type="OrthoDB" id="1112236at2759"/>
<dbReference type="AlphaFoldDB" id="A0A5A7QJV0"/>
<feature type="non-terminal residue" evidence="2">
    <location>
        <position position="259"/>
    </location>
</feature>
<keyword evidence="2" id="KW-0251">Elongation factor</keyword>